<dbReference type="EMBL" id="JALLBG020000068">
    <property type="protein sequence ID" value="KAL3768207.1"/>
    <property type="molecule type" value="Genomic_DNA"/>
</dbReference>
<keyword evidence="1" id="KW-0436">Ligase</keyword>
<dbReference type="InterPro" id="IPR032678">
    <property type="entry name" value="tRNA-synt_1_cat_dom"/>
</dbReference>
<dbReference type="Gene3D" id="3.40.50.620">
    <property type="entry name" value="HUPs"/>
    <property type="match status" value="1"/>
</dbReference>
<dbReference type="InterPro" id="IPR024909">
    <property type="entry name" value="Cys-tRNA/MSH_ligase"/>
</dbReference>
<evidence type="ECO:0000259" key="5">
    <source>
        <dbReference type="Pfam" id="PF01406"/>
    </source>
</evidence>
<sequence length="776" mass="86396">MRDSRINAINYGSDWRCPCGGDGGARNGITRWHASDSDSDSNRDNNVSNGDGSNGSRSGSMIVYDSLSMSHKPLHLVVDSLPTSSCLSSTSQFATARRGVAWYICGPTVYDSAHVGHGRTYVTLDIMRRVAMHYYSYDGPGLLYVMNITDVDDKIIKRSAITTSPSSQSSETSQSPAATTPNPAPWDPIALARYYESEFWSDMDQLNVLRPNVICRVSEHVESTIVPYVSQILEGGMAYVIHEDEGEEIESDSRQSSFGSVYFDVRAFESKANGRTRYGKLAPDIIISTTTTSTSSNGTFFSWEKSDGVSGEIIANGNDGDDDDTPMVQRVKRDPRDFCLWKYRPRRRGTPKKPPSSSTTTLPNNDDADNDDDIIEPETVSYNSPWGPGRPGWHVECSAMIHRLSQDFHDTHVFAMHAGGIDLRFPHHTNEIAQAEAHSLTGGGGEQSSSDGTNNDDRTREWIPHWLHTGHLHVKGRKMSKSLKNFITIREMLQLSNDQNEHSGDHNNAWHSPSDDFRLWCLGLSGSYRGPATYGKDRLEEARTVREKWVRFLIEGQECLDKWMEESRSSSFNCGGDPTMANNDINASYSSTRLWKAEDLSLFRSVAKAKVKCQSALMEDLDGATFVRELTDIAETGLAYVRQAMHDEENQSTNGWLRLRPEEPLRFVLEFVRSQLDLVGFTPRTVNPGLGVATPTKISPSILDETVAFRAAVRSTALNAIRRKEAGGNFDAIKDILGLCDELRDDIFPKYGFEIIDGKVAVKETDILKMHTDTSC</sequence>
<feature type="domain" description="tRNA synthetases class I catalytic" evidence="5">
    <location>
        <begin position="97"/>
        <end position="342"/>
    </location>
</feature>
<keyword evidence="2" id="KW-0547">Nucleotide-binding</keyword>
<dbReference type="PRINTS" id="PR00983">
    <property type="entry name" value="TRNASYNTHCYS"/>
</dbReference>
<protein>
    <recommendedName>
        <fullName evidence="5">tRNA synthetases class I catalytic domain-containing protein</fullName>
    </recommendedName>
</protein>
<evidence type="ECO:0000313" key="7">
    <source>
        <dbReference type="Proteomes" id="UP001530293"/>
    </source>
</evidence>
<feature type="compositionally biased region" description="Basic and acidic residues" evidence="4">
    <location>
        <begin position="33"/>
        <end position="43"/>
    </location>
</feature>
<evidence type="ECO:0000256" key="3">
    <source>
        <dbReference type="ARBA" id="ARBA00022840"/>
    </source>
</evidence>
<evidence type="ECO:0000313" key="6">
    <source>
        <dbReference type="EMBL" id="KAL3768207.1"/>
    </source>
</evidence>
<organism evidence="6 7">
    <name type="scientific">Discostella pseudostelligera</name>
    <dbReference type="NCBI Taxonomy" id="259834"/>
    <lineage>
        <taxon>Eukaryota</taxon>
        <taxon>Sar</taxon>
        <taxon>Stramenopiles</taxon>
        <taxon>Ochrophyta</taxon>
        <taxon>Bacillariophyta</taxon>
        <taxon>Coscinodiscophyceae</taxon>
        <taxon>Thalassiosirophycidae</taxon>
        <taxon>Stephanodiscales</taxon>
        <taxon>Stephanodiscaceae</taxon>
        <taxon>Discostella</taxon>
    </lineage>
</organism>
<feature type="compositionally biased region" description="Low complexity" evidence="4">
    <location>
        <begin position="44"/>
        <end position="58"/>
    </location>
</feature>
<reference evidence="6 7" key="1">
    <citation type="submission" date="2024-10" db="EMBL/GenBank/DDBJ databases">
        <title>Updated reference genomes for cyclostephanoid diatoms.</title>
        <authorList>
            <person name="Roberts W.R."/>
            <person name="Alverson A.J."/>
        </authorList>
    </citation>
    <scope>NUCLEOTIDE SEQUENCE [LARGE SCALE GENOMIC DNA]</scope>
    <source>
        <strain evidence="6 7">AJA232-27</strain>
    </source>
</reference>
<dbReference type="PANTHER" id="PTHR10890:SF3">
    <property type="entry name" value="CYSTEINE--TRNA LIGASE, CYTOPLASMIC"/>
    <property type="match status" value="1"/>
</dbReference>
<feature type="domain" description="tRNA synthetases class I catalytic" evidence="5">
    <location>
        <begin position="377"/>
        <end position="496"/>
    </location>
</feature>
<dbReference type="GO" id="GO:0016874">
    <property type="term" value="F:ligase activity"/>
    <property type="evidence" value="ECO:0007669"/>
    <property type="project" value="UniProtKB-KW"/>
</dbReference>
<dbReference type="AlphaFoldDB" id="A0ABD3MWY2"/>
<feature type="region of interest" description="Disordered" evidence="4">
    <location>
        <begin position="343"/>
        <end position="388"/>
    </location>
</feature>
<gene>
    <name evidence="6" type="ORF">ACHAWU_001897</name>
</gene>
<feature type="region of interest" description="Disordered" evidence="4">
    <location>
        <begin position="311"/>
        <end position="330"/>
    </location>
</feature>
<feature type="region of interest" description="Disordered" evidence="4">
    <location>
        <begin position="30"/>
        <end position="58"/>
    </location>
</feature>
<dbReference type="GO" id="GO:0005524">
    <property type="term" value="F:ATP binding"/>
    <property type="evidence" value="ECO:0007669"/>
    <property type="project" value="UniProtKB-KW"/>
</dbReference>
<proteinExistence type="predicted"/>
<keyword evidence="7" id="KW-1185">Reference proteome</keyword>
<feature type="region of interest" description="Disordered" evidence="4">
    <location>
        <begin position="160"/>
        <end position="184"/>
    </location>
</feature>
<dbReference type="Pfam" id="PF01406">
    <property type="entry name" value="tRNA-synt_1e"/>
    <property type="match status" value="2"/>
</dbReference>
<name>A0ABD3MWY2_9STRA</name>
<dbReference type="Proteomes" id="UP001530293">
    <property type="component" value="Unassembled WGS sequence"/>
</dbReference>
<accession>A0ABD3MWY2</accession>
<keyword evidence="3" id="KW-0067">ATP-binding</keyword>
<evidence type="ECO:0000256" key="1">
    <source>
        <dbReference type="ARBA" id="ARBA00022598"/>
    </source>
</evidence>
<comment type="caution">
    <text evidence="6">The sequence shown here is derived from an EMBL/GenBank/DDBJ whole genome shotgun (WGS) entry which is preliminary data.</text>
</comment>
<feature type="compositionally biased region" description="Low complexity" evidence="4">
    <location>
        <begin position="160"/>
        <end position="181"/>
    </location>
</feature>
<evidence type="ECO:0000256" key="2">
    <source>
        <dbReference type="ARBA" id="ARBA00022741"/>
    </source>
</evidence>
<evidence type="ECO:0000256" key="4">
    <source>
        <dbReference type="SAM" id="MobiDB-lite"/>
    </source>
</evidence>
<feature type="compositionally biased region" description="Low complexity" evidence="4">
    <location>
        <begin position="355"/>
        <end position="365"/>
    </location>
</feature>
<feature type="compositionally biased region" description="Acidic residues" evidence="4">
    <location>
        <begin position="366"/>
        <end position="376"/>
    </location>
</feature>
<dbReference type="PANTHER" id="PTHR10890">
    <property type="entry name" value="CYSTEINYL-TRNA SYNTHETASE"/>
    <property type="match status" value="1"/>
</dbReference>
<feature type="region of interest" description="Disordered" evidence="4">
    <location>
        <begin position="437"/>
        <end position="458"/>
    </location>
</feature>
<dbReference type="InterPro" id="IPR014729">
    <property type="entry name" value="Rossmann-like_a/b/a_fold"/>
</dbReference>
<dbReference type="SUPFAM" id="SSF52374">
    <property type="entry name" value="Nucleotidylyl transferase"/>
    <property type="match status" value="1"/>
</dbReference>